<proteinExistence type="predicted"/>
<dbReference type="PANTHER" id="PTHR43066:SF26">
    <property type="entry name" value="RHOMBOID PROTEASE GLPG"/>
    <property type="match status" value="1"/>
</dbReference>
<keyword evidence="4 7" id="KW-0812">Transmembrane</keyword>
<dbReference type="OrthoDB" id="9813074at2"/>
<keyword evidence="9" id="KW-0378">Hydrolase</keyword>
<feature type="transmembrane region" description="Helical" evidence="7">
    <location>
        <begin position="197"/>
        <end position="214"/>
    </location>
</feature>
<reference evidence="9 10" key="1">
    <citation type="submission" date="2017-03" db="EMBL/GenBank/DDBJ databases">
        <authorList>
            <person name="Afonso C.L."/>
            <person name="Miller P.J."/>
            <person name="Scott M.A."/>
            <person name="Spackman E."/>
            <person name="Goraichik I."/>
            <person name="Dimitrov K.M."/>
            <person name="Suarez D.L."/>
            <person name="Swayne D.E."/>
        </authorList>
    </citation>
    <scope>NUCLEOTIDE SEQUENCE [LARGE SCALE GENOMIC DNA]</scope>
    <source>
        <strain evidence="9">Genome sequencing of Nitrospira japonica strain NJ11</strain>
    </source>
</reference>
<dbReference type="RefSeq" id="WP_080885329.1">
    <property type="nucleotide sequence ID" value="NZ_LT828648.1"/>
</dbReference>
<evidence type="ECO:0000256" key="3">
    <source>
        <dbReference type="ARBA" id="ARBA00022519"/>
    </source>
</evidence>
<comment type="subcellular location">
    <subcellularLocation>
        <location evidence="1">Membrane</location>
        <topology evidence="1">Multi-pass membrane protein</topology>
    </subcellularLocation>
</comment>
<dbReference type="EC" id="3.4.21.105" evidence="9"/>
<protein>
    <submittedName>
        <fullName evidence="9">Putative Rhomboid serine protease</fullName>
        <ecNumber evidence="9">3.4.21.105</ecNumber>
    </submittedName>
</protein>
<feature type="transmembrane region" description="Helical" evidence="7">
    <location>
        <begin position="130"/>
        <end position="149"/>
    </location>
</feature>
<evidence type="ECO:0000256" key="2">
    <source>
        <dbReference type="ARBA" id="ARBA00022475"/>
    </source>
</evidence>
<dbReference type="Proteomes" id="UP000192042">
    <property type="component" value="Chromosome I"/>
</dbReference>
<keyword evidence="2" id="KW-1003">Cell membrane</keyword>
<dbReference type="Pfam" id="PF01694">
    <property type="entry name" value="Rhomboid"/>
    <property type="match status" value="1"/>
</dbReference>
<dbReference type="InterPro" id="IPR022764">
    <property type="entry name" value="Peptidase_S54_rhomboid_dom"/>
</dbReference>
<feature type="transmembrane region" description="Helical" evidence="7">
    <location>
        <begin position="12"/>
        <end position="30"/>
    </location>
</feature>
<dbReference type="InterPro" id="IPR035952">
    <property type="entry name" value="Rhomboid-like_sf"/>
</dbReference>
<feature type="transmembrane region" description="Helical" evidence="7">
    <location>
        <begin position="42"/>
        <end position="68"/>
    </location>
</feature>
<dbReference type="KEGG" id="nja:NSJP_0519"/>
<feature type="transmembrane region" description="Helical" evidence="7">
    <location>
        <begin position="156"/>
        <end position="177"/>
    </location>
</feature>
<accession>A0A1W1I131</accession>
<evidence type="ECO:0000256" key="1">
    <source>
        <dbReference type="ARBA" id="ARBA00004141"/>
    </source>
</evidence>
<dbReference type="STRING" id="1325564.NSJP_0519"/>
<dbReference type="GO" id="GO:0006508">
    <property type="term" value="P:proteolysis"/>
    <property type="evidence" value="ECO:0007669"/>
    <property type="project" value="UniProtKB-KW"/>
</dbReference>
<dbReference type="FunFam" id="1.20.1540.10:FF:000027">
    <property type="entry name" value="Rhomboid family intramembrane serine protease"/>
    <property type="match status" value="1"/>
</dbReference>
<keyword evidence="9" id="KW-0645">Protease</keyword>
<evidence type="ECO:0000313" key="10">
    <source>
        <dbReference type="Proteomes" id="UP000192042"/>
    </source>
</evidence>
<keyword evidence="5 7" id="KW-1133">Transmembrane helix</keyword>
<dbReference type="PANTHER" id="PTHR43066">
    <property type="entry name" value="RHOMBOID-RELATED PROTEIN"/>
    <property type="match status" value="1"/>
</dbReference>
<feature type="domain" description="Peptidase S54 rhomboid" evidence="8">
    <location>
        <begin position="69"/>
        <end position="213"/>
    </location>
</feature>
<dbReference type="GO" id="GO:0004252">
    <property type="term" value="F:serine-type endopeptidase activity"/>
    <property type="evidence" value="ECO:0007669"/>
    <property type="project" value="InterPro"/>
</dbReference>
<gene>
    <name evidence="9" type="ORF">NSJP_0519</name>
</gene>
<evidence type="ECO:0000256" key="6">
    <source>
        <dbReference type="ARBA" id="ARBA00023136"/>
    </source>
</evidence>
<evidence type="ECO:0000259" key="8">
    <source>
        <dbReference type="Pfam" id="PF01694"/>
    </source>
</evidence>
<sequence length="232" mass="24495">MIPLHDDNPTDGTPVVTVALIVSCVLVFLYQSSLPGEPGERFVFEFGAIPAVVFGTAQIPAVVIPPYATLVTSMFLHGGWMHLIGNMLYLWIFGNNIEDVMGHGRFIVFYLTCGILAALSHALTDPSSTVPMVGASGAISGVLGAYVLLFPRAHVLVFIPGIGTTRVAAGVVLGMWFATQLLSGGMSAGSPGGGVAFFAHIGGFVAGMMLIGLFKRADVPFFAPARLRRWDV</sequence>
<feature type="transmembrane region" description="Helical" evidence="7">
    <location>
        <begin position="74"/>
        <end position="94"/>
    </location>
</feature>
<feature type="transmembrane region" description="Helical" evidence="7">
    <location>
        <begin position="106"/>
        <end position="124"/>
    </location>
</feature>
<keyword evidence="10" id="KW-1185">Reference proteome</keyword>
<keyword evidence="3" id="KW-0997">Cell inner membrane</keyword>
<dbReference type="GO" id="GO:0016020">
    <property type="term" value="C:membrane"/>
    <property type="evidence" value="ECO:0007669"/>
    <property type="project" value="UniProtKB-SubCell"/>
</dbReference>
<dbReference type="AlphaFoldDB" id="A0A1W1I131"/>
<dbReference type="EMBL" id="LT828648">
    <property type="protein sequence ID" value="SLM46691.1"/>
    <property type="molecule type" value="Genomic_DNA"/>
</dbReference>
<evidence type="ECO:0000256" key="7">
    <source>
        <dbReference type="SAM" id="Phobius"/>
    </source>
</evidence>
<keyword evidence="6 7" id="KW-0472">Membrane</keyword>
<dbReference type="SUPFAM" id="SSF144091">
    <property type="entry name" value="Rhomboid-like"/>
    <property type="match status" value="1"/>
</dbReference>
<organism evidence="9 10">
    <name type="scientific">Nitrospira japonica</name>
    <dbReference type="NCBI Taxonomy" id="1325564"/>
    <lineage>
        <taxon>Bacteria</taxon>
        <taxon>Pseudomonadati</taxon>
        <taxon>Nitrospirota</taxon>
        <taxon>Nitrospiria</taxon>
        <taxon>Nitrospirales</taxon>
        <taxon>Nitrospiraceae</taxon>
        <taxon>Nitrospira</taxon>
    </lineage>
</organism>
<dbReference type="Gene3D" id="1.20.1540.10">
    <property type="entry name" value="Rhomboid-like"/>
    <property type="match status" value="1"/>
</dbReference>
<evidence type="ECO:0000256" key="4">
    <source>
        <dbReference type="ARBA" id="ARBA00022692"/>
    </source>
</evidence>
<evidence type="ECO:0000256" key="5">
    <source>
        <dbReference type="ARBA" id="ARBA00022989"/>
    </source>
</evidence>
<evidence type="ECO:0000313" key="9">
    <source>
        <dbReference type="EMBL" id="SLM46691.1"/>
    </source>
</evidence>
<name>A0A1W1I131_9BACT</name>